<organism evidence="3 4">
    <name type="scientific">Cuscuta campestris</name>
    <dbReference type="NCBI Taxonomy" id="132261"/>
    <lineage>
        <taxon>Eukaryota</taxon>
        <taxon>Viridiplantae</taxon>
        <taxon>Streptophyta</taxon>
        <taxon>Embryophyta</taxon>
        <taxon>Tracheophyta</taxon>
        <taxon>Spermatophyta</taxon>
        <taxon>Magnoliopsida</taxon>
        <taxon>eudicotyledons</taxon>
        <taxon>Gunneridae</taxon>
        <taxon>Pentapetalae</taxon>
        <taxon>asterids</taxon>
        <taxon>lamiids</taxon>
        <taxon>Solanales</taxon>
        <taxon>Convolvulaceae</taxon>
        <taxon>Cuscuteae</taxon>
        <taxon>Cuscuta</taxon>
        <taxon>Cuscuta subgen. Grammica</taxon>
        <taxon>Cuscuta sect. Cleistogrammica</taxon>
    </lineage>
</organism>
<name>A0A484KZF4_9ASTE</name>
<keyword evidence="4" id="KW-1185">Reference proteome</keyword>
<keyword evidence="2" id="KW-0732">Signal</keyword>
<protein>
    <submittedName>
        <fullName evidence="3">Uncharacterized protein</fullName>
    </submittedName>
</protein>
<dbReference type="EMBL" id="OOIL02000779">
    <property type="protein sequence ID" value="VFQ69167.1"/>
    <property type="molecule type" value="Genomic_DNA"/>
</dbReference>
<feature type="compositionally biased region" description="Basic and acidic residues" evidence="1">
    <location>
        <begin position="53"/>
        <end position="64"/>
    </location>
</feature>
<dbReference type="Proteomes" id="UP000595140">
    <property type="component" value="Unassembled WGS sequence"/>
</dbReference>
<sequence length="126" mass="13926">MFVGNFRIEVLLLMSLDLETMIYGLRYGLGGLDQDMGCRMDGVNQEKTGVKRKQPDQRNGGRDLDEAEGCRMGGANQTNTSVKRKQPDLRYGCNGSDEDEVLPCDYAFGSMPTDVAILSHPTSIPF</sequence>
<evidence type="ECO:0000256" key="1">
    <source>
        <dbReference type="SAM" id="MobiDB-lite"/>
    </source>
</evidence>
<feature type="chain" id="PRO_5019771005" evidence="2">
    <location>
        <begin position="25"/>
        <end position="126"/>
    </location>
</feature>
<accession>A0A484KZF4</accession>
<proteinExistence type="predicted"/>
<feature type="region of interest" description="Disordered" evidence="1">
    <location>
        <begin position="44"/>
        <end position="89"/>
    </location>
</feature>
<evidence type="ECO:0000313" key="3">
    <source>
        <dbReference type="EMBL" id="VFQ69167.1"/>
    </source>
</evidence>
<evidence type="ECO:0000256" key="2">
    <source>
        <dbReference type="SAM" id="SignalP"/>
    </source>
</evidence>
<feature type="signal peptide" evidence="2">
    <location>
        <begin position="1"/>
        <end position="24"/>
    </location>
</feature>
<evidence type="ECO:0000313" key="4">
    <source>
        <dbReference type="Proteomes" id="UP000595140"/>
    </source>
</evidence>
<dbReference type="AlphaFoldDB" id="A0A484KZF4"/>
<reference evidence="3 4" key="1">
    <citation type="submission" date="2018-04" db="EMBL/GenBank/DDBJ databases">
        <authorList>
            <person name="Vogel A."/>
        </authorList>
    </citation>
    <scope>NUCLEOTIDE SEQUENCE [LARGE SCALE GENOMIC DNA]</scope>
</reference>
<gene>
    <name evidence="3" type="ORF">CCAM_LOCUS10943</name>
</gene>